<organism evidence="3 4">
    <name type="scientific">Halogeometricum limi</name>
    <dbReference type="NCBI Taxonomy" id="555875"/>
    <lineage>
        <taxon>Archaea</taxon>
        <taxon>Methanobacteriati</taxon>
        <taxon>Methanobacteriota</taxon>
        <taxon>Stenosarchaea group</taxon>
        <taxon>Halobacteria</taxon>
        <taxon>Halobacteriales</taxon>
        <taxon>Haloferacaceae</taxon>
        <taxon>Halogeometricum</taxon>
    </lineage>
</organism>
<dbReference type="InterPro" id="IPR011047">
    <property type="entry name" value="Quinoprotein_ADH-like_sf"/>
</dbReference>
<dbReference type="InterPro" id="IPR002372">
    <property type="entry name" value="PQQ_rpt_dom"/>
</dbReference>
<dbReference type="STRING" id="555875.SAMN04488124_1980"/>
<sequence>MPSLDTLSRREALAAAGLLCVGGSGGFLLRDEFDDRFGDDSNLPADVAPTDWPHPARDAAHTRHAPPESAPDARETGDGLDRAWSFERSPHGPERTRPVVANGTVFVAESRDAGPSALRAVDRTGGDERWAVRMDDASGAVVAVGDRVLHLHDAVEGTVLDARAAADGSLLWRRDEPGDSGLVGLPVVAGSRAYVGGSQGRTAVLGAHGLGGGRAAWRRSTDGSFLGPPAVDRRASTVVLQTLRGLAAFDTTDGERRWRDTFEQTPDDRANPNPYGWPLLADGRAFVATYEGLLRAYDFASGEVDWERRLDASGRYAHVFEPGAYADGVLFTVERFYDARPDVLHAVDAESGADRWTVAAADAGEGSLSNPTVCDGRVYLTLTVDGDDHELLRLDAGDGSVVDRTALSSFPYRAPIVAGGRVLVSTGDGFDVFR</sequence>
<evidence type="ECO:0000259" key="2">
    <source>
        <dbReference type="Pfam" id="PF13360"/>
    </source>
</evidence>
<dbReference type="SUPFAM" id="SSF50998">
    <property type="entry name" value="Quinoprotein alcohol dehydrogenase-like"/>
    <property type="match status" value="2"/>
</dbReference>
<feature type="domain" description="Pyrrolo-quinoline quinone repeat" evidence="2">
    <location>
        <begin position="343"/>
        <end position="429"/>
    </location>
</feature>
<keyword evidence="4" id="KW-1185">Reference proteome</keyword>
<evidence type="ECO:0000313" key="4">
    <source>
        <dbReference type="Proteomes" id="UP000243250"/>
    </source>
</evidence>
<dbReference type="PANTHER" id="PTHR34512:SF30">
    <property type="entry name" value="OUTER MEMBRANE PROTEIN ASSEMBLY FACTOR BAMB"/>
    <property type="match status" value="1"/>
</dbReference>
<reference evidence="4" key="1">
    <citation type="submission" date="2016-10" db="EMBL/GenBank/DDBJ databases">
        <authorList>
            <person name="Varghese N."/>
            <person name="Submissions S."/>
        </authorList>
    </citation>
    <scope>NUCLEOTIDE SEQUENCE [LARGE SCALE GENOMIC DNA]</scope>
    <source>
        <strain evidence="4">CGMCC 1.8711</strain>
    </source>
</reference>
<dbReference type="RefSeq" id="WP_089880027.1">
    <property type="nucleotide sequence ID" value="NZ_FOYS01000003.1"/>
</dbReference>
<dbReference type="AlphaFoldDB" id="A0A1I6HAM6"/>
<dbReference type="Pfam" id="PF13360">
    <property type="entry name" value="PQQ_2"/>
    <property type="match status" value="2"/>
</dbReference>
<dbReference type="Gene3D" id="2.130.10.10">
    <property type="entry name" value="YVTN repeat-like/Quinoprotein amine dehydrogenase"/>
    <property type="match status" value="2"/>
</dbReference>
<accession>A0A1I6HAM6</accession>
<evidence type="ECO:0000313" key="3">
    <source>
        <dbReference type="EMBL" id="SFR51420.1"/>
    </source>
</evidence>
<feature type="domain" description="Pyrrolo-quinoline quinone repeat" evidence="2">
    <location>
        <begin position="205"/>
        <end position="319"/>
    </location>
</feature>
<dbReference type="SMART" id="SM00564">
    <property type="entry name" value="PQQ"/>
    <property type="match status" value="3"/>
</dbReference>
<dbReference type="EMBL" id="FOYS01000003">
    <property type="protein sequence ID" value="SFR51420.1"/>
    <property type="molecule type" value="Genomic_DNA"/>
</dbReference>
<dbReference type="InterPro" id="IPR018391">
    <property type="entry name" value="PQQ_b-propeller_rpt"/>
</dbReference>
<protein>
    <submittedName>
        <fullName evidence="3">Outer membrane protein assembly factor BamB, contains PQQ-like beta-propeller repeat</fullName>
    </submittedName>
</protein>
<dbReference type="Proteomes" id="UP000243250">
    <property type="component" value="Unassembled WGS sequence"/>
</dbReference>
<dbReference type="PANTHER" id="PTHR34512">
    <property type="entry name" value="CELL SURFACE PROTEIN"/>
    <property type="match status" value="1"/>
</dbReference>
<feature type="region of interest" description="Disordered" evidence="1">
    <location>
        <begin position="38"/>
        <end position="78"/>
    </location>
</feature>
<evidence type="ECO:0000256" key="1">
    <source>
        <dbReference type="SAM" id="MobiDB-lite"/>
    </source>
</evidence>
<dbReference type="OrthoDB" id="8638at2157"/>
<proteinExistence type="predicted"/>
<gene>
    <name evidence="3" type="ORF">SAMN04488124_1980</name>
</gene>
<name>A0A1I6HAM6_9EURY</name>
<dbReference type="InterPro" id="IPR015943">
    <property type="entry name" value="WD40/YVTN_repeat-like_dom_sf"/>
</dbReference>